<keyword evidence="3 15" id="KW-0964">Secreted</keyword>
<comment type="similarity">
    <text evidence="13">Belongs to the polysaccharide monooxygenase AA9 family.</text>
</comment>
<dbReference type="AlphaFoldDB" id="A0A364NF00"/>
<dbReference type="PROSITE" id="PS51164">
    <property type="entry name" value="CBM1_2"/>
    <property type="match status" value="1"/>
</dbReference>
<dbReference type="STRING" id="183478.A0A364NF00"/>
<evidence type="ECO:0000256" key="12">
    <source>
        <dbReference type="ARBA" id="ARBA00023326"/>
    </source>
</evidence>
<dbReference type="EC" id="1.14.99.56" evidence="15"/>
<dbReference type="CDD" id="cd21175">
    <property type="entry name" value="LPMO_AA9"/>
    <property type="match status" value="1"/>
</dbReference>
<evidence type="ECO:0000256" key="13">
    <source>
        <dbReference type="ARBA" id="ARBA00044502"/>
    </source>
</evidence>
<evidence type="ECO:0000256" key="11">
    <source>
        <dbReference type="ARBA" id="ARBA00023277"/>
    </source>
</evidence>
<dbReference type="InterPro" id="IPR000254">
    <property type="entry name" value="CBD"/>
</dbReference>
<dbReference type="GO" id="GO:0005576">
    <property type="term" value="C:extracellular region"/>
    <property type="evidence" value="ECO:0007669"/>
    <property type="project" value="UniProtKB-SubCell"/>
</dbReference>
<dbReference type="GO" id="GO:0008810">
    <property type="term" value="F:cellulase activity"/>
    <property type="evidence" value="ECO:0007669"/>
    <property type="project" value="UniProtKB-UniRule"/>
</dbReference>
<keyword evidence="12 15" id="KW-0624">Polysaccharide degradation</keyword>
<evidence type="ECO:0000259" key="17">
    <source>
        <dbReference type="PROSITE" id="PS51164"/>
    </source>
</evidence>
<keyword evidence="4" id="KW-0479">Metal-binding</keyword>
<dbReference type="SUPFAM" id="SSF57180">
    <property type="entry name" value="Cellulose-binding domain"/>
    <property type="match status" value="1"/>
</dbReference>
<evidence type="ECO:0000256" key="15">
    <source>
        <dbReference type="RuleBase" id="RU368122"/>
    </source>
</evidence>
<evidence type="ECO:0000256" key="10">
    <source>
        <dbReference type="ARBA" id="ARBA00023157"/>
    </source>
</evidence>
<evidence type="ECO:0000313" key="19">
    <source>
        <dbReference type="Proteomes" id="UP000249619"/>
    </source>
</evidence>
<evidence type="ECO:0000256" key="14">
    <source>
        <dbReference type="ARBA" id="ARBA00045077"/>
    </source>
</evidence>
<evidence type="ECO:0000256" key="8">
    <source>
        <dbReference type="ARBA" id="ARBA00023008"/>
    </source>
</evidence>
<accession>A0A364NF00</accession>
<dbReference type="InterPro" id="IPR035971">
    <property type="entry name" value="CBD_sf"/>
</dbReference>
<dbReference type="Proteomes" id="UP000249619">
    <property type="component" value="Unassembled WGS sequence"/>
</dbReference>
<dbReference type="Pfam" id="PF03443">
    <property type="entry name" value="AA9"/>
    <property type="match status" value="1"/>
</dbReference>
<dbReference type="PROSITE" id="PS00562">
    <property type="entry name" value="CBM1_1"/>
    <property type="match status" value="1"/>
</dbReference>
<feature type="chain" id="PRO_5016951214" description="AA9 family lytic polysaccharide monooxygenase" evidence="16">
    <location>
        <begin position="20"/>
        <end position="326"/>
    </location>
</feature>
<dbReference type="GO" id="GO:0030248">
    <property type="term" value="F:cellulose binding"/>
    <property type="evidence" value="ECO:0007669"/>
    <property type="project" value="UniProtKB-UniRule"/>
</dbReference>
<evidence type="ECO:0000256" key="6">
    <source>
        <dbReference type="ARBA" id="ARBA00023001"/>
    </source>
</evidence>
<name>A0A364NF00_STELY</name>
<keyword evidence="11 15" id="KW-0119">Carbohydrate metabolism</keyword>
<dbReference type="InterPro" id="IPR005103">
    <property type="entry name" value="AA9_LPMO"/>
</dbReference>
<comment type="subcellular location">
    <subcellularLocation>
        <location evidence="2 15">Secreted</location>
    </subcellularLocation>
</comment>
<evidence type="ECO:0000256" key="4">
    <source>
        <dbReference type="ARBA" id="ARBA00022723"/>
    </source>
</evidence>
<keyword evidence="6 15" id="KW-0136">Cellulose degradation</keyword>
<feature type="domain" description="CBM1" evidence="17">
    <location>
        <begin position="290"/>
        <end position="326"/>
    </location>
</feature>
<reference evidence="19" key="1">
    <citation type="submission" date="2018-05" db="EMBL/GenBank/DDBJ databases">
        <title>Draft genome sequence of Stemphylium lycopersici strain CIDEFI 213.</title>
        <authorList>
            <person name="Medina R."/>
            <person name="Franco M.E.E."/>
            <person name="Lucentini C.G."/>
            <person name="Saparrat M.C.N."/>
            <person name="Balatti P.A."/>
        </authorList>
    </citation>
    <scope>NUCLEOTIDE SEQUENCE [LARGE SCALE GENOMIC DNA]</scope>
    <source>
        <strain evidence="19">CIDEFI 213</strain>
    </source>
</reference>
<protein>
    <recommendedName>
        <fullName evidence="15">AA9 family lytic polysaccharide monooxygenase</fullName>
        <ecNumber evidence="15">1.14.99.56</ecNumber>
    </recommendedName>
    <alternativeName>
        <fullName evidence="15">Endo-beta-1,4-glucanase</fullName>
    </alternativeName>
    <alternativeName>
        <fullName evidence="15">Glycosyl hydrolase 61 family protein</fullName>
    </alternativeName>
</protein>
<evidence type="ECO:0000256" key="1">
    <source>
        <dbReference type="ARBA" id="ARBA00001973"/>
    </source>
</evidence>
<keyword evidence="10 15" id="KW-1015">Disulfide bond</keyword>
<gene>
    <name evidence="18" type="ORF">DDE83_000676</name>
</gene>
<dbReference type="GO" id="GO:0046872">
    <property type="term" value="F:metal ion binding"/>
    <property type="evidence" value="ECO:0007669"/>
    <property type="project" value="UniProtKB-KW"/>
</dbReference>
<comment type="cofactor">
    <cofactor evidence="1">
        <name>Cu(2+)</name>
        <dbReference type="ChEBI" id="CHEBI:29036"/>
    </cofactor>
</comment>
<proteinExistence type="inferred from homology"/>
<keyword evidence="7" id="KW-0560">Oxidoreductase</keyword>
<comment type="function">
    <text evidence="15">Lytic polysaccharide monooxygenase (LMPO) that depolymerizes crystalline and amorphous polysaccharides via the oxidation of scissile alpha- or beta-(1-4)-glycosidic bonds, yielding C1 and/or C4 oxidation products. Catalysis by LPMOs requires the reduction of the active-site copper from Cu(II) to Cu(I) by a reducing agent and H(2)O(2) or O(2) as a cosubstrate.</text>
</comment>
<sequence>MKNAFVLAGVTAFATQVVSHATFQDLWSTCARLPNGNSPVTSVASNDIRCNANQGPAASKCSVPAGGTVTVEMHQQNGDRSCANEAIGGAHYGPVLVYMSKVADASTADGSDPFFKVFQDTWAKNPSGGGGSDDYWGTKDLNKNCGKMDVKIPANLAPGDYLLRAEAIALHAAGGLNGAQFYITCYQITVTGGGSLSPAGVSFPGAYKATDPGIQINIYQNLASYVAPGPSVISGGTEAIAGQAGSAITATGGPAAPTATTTKASSTMKTSLVTTSTAPAPTNGGGSGGCSVAKYGQCGGNGWTGCSTCASGSTCKASGNYYAQCV</sequence>
<dbReference type="EMBL" id="QGDH01000007">
    <property type="protein sequence ID" value="RAR15879.1"/>
    <property type="molecule type" value="Genomic_DNA"/>
</dbReference>
<dbReference type="GO" id="GO:0004497">
    <property type="term" value="F:monooxygenase activity"/>
    <property type="evidence" value="ECO:0007669"/>
    <property type="project" value="UniProtKB-KW"/>
</dbReference>
<dbReference type="PANTHER" id="PTHR33353:SF9">
    <property type="entry name" value="ENDOGLUCANASE II"/>
    <property type="match status" value="1"/>
</dbReference>
<keyword evidence="9" id="KW-0503">Monooxygenase</keyword>
<keyword evidence="5 16" id="KW-0732">Signal</keyword>
<organism evidence="18 19">
    <name type="scientific">Stemphylium lycopersici</name>
    <name type="common">Tomato gray leaf spot disease fungus</name>
    <name type="synonym">Thyrospora lycopersici</name>
    <dbReference type="NCBI Taxonomy" id="183478"/>
    <lineage>
        <taxon>Eukaryota</taxon>
        <taxon>Fungi</taxon>
        <taxon>Dikarya</taxon>
        <taxon>Ascomycota</taxon>
        <taxon>Pezizomycotina</taxon>
        <taxon>Dothideomycetes</taxon>
        <taxon>Pleosporomycetidae</taxon>
        <taxon>Pleosporales</taxon>
        <taxon>Pleosporineae</taxon>
        <taxon>Pleosporaceae</taxon>
        <taxon>Stemphylium</taxon>
    </lineage>
</organism>
<evidence type="ECO:0000256" key="2">
    <source>
        <dbReference type="ARBA" id="ARBA00004613"/>
    </source>
</evidence>
<dbReference type="OrthoDB" id="3238762at2759"/>
<comment type="domain">
    <text evidence="15">Has a modular structure: an endo-beta-1,4-glucanase catalytic module at the N-terminus, a linker rich in serines and threonines, and a C-terminal carbohydrate-binding module (CBM).</text>
</comment>
<dbReference type="Gene3D" id="2.70.50.70">
    <property type="match status" value="1"/>
</dbReference>
<dbReference type="SMART" id="SM00236">
    <property type="entry name" value="fCBD"/>
    <property type="match status" value="1"/>
</dbReference>
<feature type="signal peptide" evidence="16">
    <location>
        <begin position="1"/>
        <end position="19"/>
    </location>
</feature>
<keyword evidence="8" id="KW-0186">Copper</keyword>
<evidence type="ECO:0000256" key="3">
    <source>
        <dbReference type="ARBA" id="ARBA00022525"/>
    </source>
</evidence>
<evidence type="ECO:0000256" key="16">
    <source>
        <dbReference type="SAM" id="SignalP"/>
    </source>
</evidence>
<dbReference type="Pfam" id="PF00734">
    <property type="entry name" value="CBM_1"/>
    <property type="match status" value="1"/>
</dbReference>
<evidence type="ECO:0000256" key="7">
    <source>
        <dbReference type="ARBA" id="ARBA00023002"/>
    </source>
</evidence>
<dbReference type="GO" id="GO:0030245">
    <property type="term" value="P:cellulose catabolic process"/>
    <property type="evidence" value="ECO:0007669"/>
    <property type="project" value="UniProtKB-UniRule"/>
</dbReference>
<evidence type="ECO:0000256" key="5">
    <source>
        <dbReference type="ARBA" id="ARBA00022729"/>
    </source>
</evidence>
<comment type="caution">
    <text evidence="18">The sequence shown here is derived from an EMBL/GenBank/DDBJ whole genome shotgun (WGS) entry which is preliminary data.</text>
</comment>
<dbReference type="InterPro" id="IPR049892">
    <property type="entry name" value="AA9"/>
</dbReference>
<evidence type="ECO:0000313" key="18">
    <source>
        <dbReference type="EMBL" id="RAR15879.1"/>
    </source>
</evidence>
<keyword evidence="19" id="KW-1185">Reference proteome</keyword>
<evidence type="ECO:0000256" key="9">
    <source>
        <dbReference type="ARBA" id="ARBA00023033"/>
    </source>
</evidence>
<dbReference type="PANTHER" id="PTHR33353">
    <property type="entry name" value="PUTATIVE (AFU_ORTHOLOGUE AFUA_1G12560)-RELATED"/>
    <property type="match status" value="1"/>
</dbReference>
<comment type="catalytic activity">
    <reaction evidence="14 15">
        <text>[(1-&gt;4)-beta-D-glucosyl]n+m + reduced acceptor + O2 = 4-dehydro-beta-D-glucosyl-[(1-&gt;4)-beta-D-glucosyl]n-1 + [(1-&gt;4)-beta-D-glucosyl]m + acceptor + H2O.</text>
        <dbReference type="EC" id="1.14.99.56"/>
    </reaction>
</comment>